<evidence type="ECO:0000313" key="2">
    <source>
        <dbReference type="Proteomes" id="UP000037660"/>
    </source>
</evidence>
<dbReference type="PANTHER" id="PTHR33973">
    <property type="entry name" value="OS07G0153300 PROTEIN"/>
    <property type="match status" value="1"/>
</dbReference>
<protein>
    <recommendedName>
        <fullName evidence="3">DUF1365 domain-containing protein</fullName>
    </recommendedName>
</protein>
<dbReference type="Pfam" id="PF07103">
    <property type="entry name" value="DUF1365"/>
    <property type="match status" value="1"/>
</dbReference>
<dbReference type="Proteomes" id="UP000037660">
    <property type="component" value="Unassembled WGS sequence"/>
</dbReference>
<proteinExistence type="predicted"/>
<organism evidence="1 2">
    <name type="scientific">Piscinibacter sakaiensis</name>
    <name type="common">Ideonella sakaiensis</name>
    <dbReference type="NCBI Taxonomy" id="1547922"/>
    <lineage>
        <taxon>Bacteria</taxon>
        <taxon>Pseudomonadati</taxon>
        <taxon>Pseudomonadota</taxon>
        <taxon>Betaproteobacteria</taxon>
        <taxon>Burkholderiales</taxon>
        <taxon>Sphaerotilaceae</taxon>
        <taxon>Piscinibacter</taxon>
    </lineage>
</organism>
<dbReference type="InterPro" id="IPR010775">
    <property type="entry name" value="DUF1365"/>
</dbReference>
<comment type="caution">
    <text evidence="1">The sequence shown here is derived from an EMBL/GenBank/DDBJ whole genome shotgun (WGS) entry which is preliminary data.</text>
</comment>
<dbReference type="AlphaFoldDB" id="A0A0K8NYY8"/>
<reference evidence="1 2" key="2">
    <citation type="journal article" date="2016" name="Science">
        <title>A bacterium that degrades and assimilates poly(ethylene terephthalate).</title>
        <authorList>
            <person name="Yoshida S."/>
            <person name="Hiraga K."/>
            <person name="Takehana T."/>
            <person name="Taniguchi I."/>
            <person name="Yamaji H."/>
            <person name="Maeda Y."/>
            <person name="Toyohara K."/>
            <person name="Miyamoto K."/>
            <person name="Kimura Y."/>
            <person name="Oda K."/>
        </authorList>
    </citation>
    <scope>NUCLEOTIDE SEQUENCE [LARGE SCALE GENOMIC DNA]</scope>
    <source>
        <strain evidence="2">NBRC 110686 / TISTR 2288 / 201-F6</strain>
    </source>
</reference>
<keyword evidence="2" id="KW-1185">Reference proteome</keyword>
<gene>
    <name evidence="1" type="ORF">ISF6_1287</name>
</gene>
<name>A0A0K8NYY8_PISS1</name>
<dbReference type="EMBL" id="BBYR01000023">
    <property type="protein sequence ID" value="GAP35514.1"/>
    <property type="molecule type" value="Genomic_DNA"/>
</dbReference>
<accession>A0A0K8NYY8</accession>
<dbReference type="STRING" id="1547922.ISF6_1287"/>
<evidence type="ECO:0000313" key="1">
    <source>
        <dbReference type="EMBL" id="GAP35514.1"/>
    </source>
</evidence>
<reference evidence="2" key="1">
    <citation type="submission" date="2015-07" db="EMBL/GenBank/DDBJ databases">
        <title>Discovery of a poly(ethylene terephthalate assimilation.</title>
        <authorList>
            <person name="Yoshida S."/>
            <person name="Hiraga K."/>
            <person name="Takehana T."/>
            <person name="Taniguchi I."/>
            <person name="Yamaji H."/>
            <person name="Maeda Y."/>
            <person name="Toyohara K."/>
            <person name="Miyamoto K."/>
            <person name="Kimura Y."/>
            <person name="Oda K."/>
        </authorList>
    </citation>
    <scope>NUCLEOTIDE SEQUENCE [LARGE SCALE GENOMIC DNA]</scope>
    <source>
        <strain evidence="2">NBRC 110686 / TISTR 2288 / 201-F6</strain>
    </source>
</reference>
<dbReference type="PANTHER" id="PTHR33973:SF4">
    <property type="entry name" value="OS07G0153300 PROTEIN"/>
    <property type="match status" value="1"/>
</dbReference>
<evidence type="ECO:0008006" key="3">
    <source>
        <dbReference type="Google" id="ProtNLM"/>
    </source>
</evidence>
<sequence>MRHTRLRPVRHAFAYRSYFLLLPMRRLAAAPVPALRRNRFGAIAFHDRDHGDGRADALAWFDELLASEGLRADGEVWLHCLPRVLGYAFKPVSFWYGHRADGSLAAIVAEVNNTFGERHCYLLAPPPGGRLAFGQTLQATKVFHVSPFCAVGGDYRFRFLRTDLGAPGAPGGRTVVRVDHHDADGALLQTSAAGELAPLTPARIRQAFFGVPLMTLGVVLRIHWQALQLWLKRLPLFRKPEPPRRFVTR</sequence>